<dbReference type="EMBL" id="CM042024">
    <property type="protein sequence ID" value="KAI3811036.1"/>
    <property type="molecule type" value="Genomic_DNA"/>
</dbReference>
<reference evidence="1 2" key="2">
    <citation type="journal article" date="2022" name="Mol. Ecol. Resour.">
        <title>The genomes of chicory, endive, great burdock and yacon provide insights into Asteraceae paleo-polyploidization history and plant inulin production.</title>
        <authorList>
            <person name="Fan W."/>
            <person name="Wang S."/>
            <person name="Wang H."/>
            <person name="Wang A."/>
            <person name="Jiang F."/>
            <person name="Liu H."/>
            <person name="Zhao H."/>
            <person name="Xu D."/>
            <person name="Zhang Y."/>
        </authorList>
    </citation>
    <scope>NUCLEOTIDE SEQUENCE [LARGE SCALE GENOMIC DNA]</scope>
    <source>
        <strain evidence="2">cv. Yunnan</strain>
        <tissue evidence="1">Leaves</tissue>
    </source>
</reference>
<evidence type="ECO:0000313" key="2">
    <source>
        <dbReference type="Proteomes" id="UP001056120"/>
    </source>
</evidence>
<name>A0ACB9IUD1_9ASTR</name>
<gene>
    <name evidence="1" type="ORF">L1987_20751</name>
</gene>
<sequence length="76" mass="8186">MTGCLFGLWSPTIEMSSSFRSPTIEEFICLKYCGVHITLGPHVSKDSLGGNNSTIMIGNFIFTEAKALSSSFCNGC</sequence>
<proteinExistence type="predicted"/>
<comment type="caution">
    <text evidence="1">The sequence shown here is derived from an EMBL/GenBank/DDBJ whole genome shotgun (WGS) entry which is preliminary data.</text>
</comment>
<evidence type="ECO:0000313" key="1">
    <source>
        <dbReference type="EMBL" id="KAI3811036.1"/>
    </source>
</evidence>
<organism evidence="1 2">
    <name type="scientific">Smallanthus sonchifolius</name>
    <dbReference type="NCBI Taxonomy" id="185202"/>
    <lineage>
        <taxon>Eukaryota</taxon>
        <taxon>Viridiplantae</taxon>
        <taxon>Streptophyta</taxon>
        <taxon>Embryophyta</taxon>
        <taxon>Tracheophyta</taxon>
        <taxon>Spermatophyta</taxon>
        <taxon>Magnoliopsida</taxon>
        <taxon>eudicotyledons</taxon>
        <taxon>Gunneridae</taxon>
        <taxon>Pentapetalae</taxon>
        <taxon>asterids</taxon>
        <taxon>campanulids</taxon>
        <taxon>Asterales</taxon>
        <taxon>Asteraceae</taxon>
        <taxon>Asteroideae</taxon>
        <taxon>Heliantheae alliance</taxon>
        <taxon>Millerieae</taxon>
        <taxon>Smallanthus</taxon>
    </lineage>
</organism>
<reference evidence="2" key="1">
    <citation type="journal article" date="2022" name="Mol. Ecol. Resour.">
        <title>The genomes of chicory, endive, great burdock and yacon provide insights into Asteraceae palaeo-polyploidization history and plant inulin production.</title>
        <authorList>
            <person name="Fan W."/>
            <person name="Wang S."/>
            <person name="Wang H."/>
            <person name="Wang A."/>
            <person name="Jiang F."/>
            <person name="Liu H."/>
            <person name="Zhao H."/>
            <person name="Xu D."/>
            <person name="Zhang Y."/>
        </authorList>
    </citation>
    <scope>NUCLEOTIDE SEQUENCE [LARGE SCALE GENOMIC DNA]</scope>
    <source>
        <strain evidence="2">cv. Yunnan</strain>
    </source>
</reference>
<protein>
    <submittedName>
        <fullName evidence="1">Uncharacterized protein</fullName>
    </submittedName>
</protein>
<accession>A0ACB9IUD1</accession>
<dbReference type="Proteomes" id="UP001056120">
    <property type="component" value="Linkage Group LG07"/>
</dbReference>
<keyword evidence="2" id="KW-1185">Reference proteome</keyword>